<feature type="domain" description="Bacterial Ig-like" evidence="1">
    <location>
        <begin position="3"/>
        <end position="89"/>
    </location>
</feature>
<organism evidence="2">
    <name type="scientific">bioreactor metagenome</name>
    <dbReference type="NCBI Taxonomy" id="1076179"/>
    <lineage>
        <taxon>unclassified sequences</taxon>
        <taxon>metagenomes</taxon>
        <taxon>ecological metagenomes</taxon>
    </lineage>
</organism>
<evidence type="ECO:0000259" key="1">
    <source>
        <dbReference type="Pfam" id="PF16640"/>
    </source>
</evidence>
<dbReference type="InterPro" id="IPR013783">
    <property type="entry name" value="Ig-like_fold"/>
</dbReference>
<dbReference type="EMBL" id="VSSQ01047636">
    <property type="protein sequence ID" value="MPN01643.1"/>
    <property type="molecule type" value="Genomic_DNA"/>
</dbReference>
<accession>A0A645EM90</accession>
<dbReference type="AlphaFoldDB" id="A0A645EM90"/>
<gene>
    <name evidence="2" type="ORF">SDC9_148853</name>
</gene>
<name>A0A645EM90_9ZZZZ</name>
<dbReference type="Gene3D" id="2.60.40.10">
    <property type="entry name" value="Immunoglobulins"/>
    <property type="match status" value="1"/>
</dbReference>
<dbReference type="InterPro" id="IPR032109">
    <property type="entry name" value="Big_3_5"/>
</dbReference>
<reference evidence="2" key="1">
    <citation type="submission" date="2019-08" db="EMBL/GenBank/DDBJ databases">
        <authorList>
            <person name="Kucharzyk K."/>
            <person name="Murdoch R.W."/>
            <person name="Higgins S."/>
            <person name="Loffler F."/>
        </authorList>
    </citation>
    <scope>NUCLEOTIDE SEQUENCE</scope>
</reference>
<proteinExistence type="predicted"/>
<dbReference type="Pfam" id="PF16640">
    <property type="entry name" value="Big_3_5"/>
    <property type="match status" value="1"/>
</dbReference>
<comment type="caution">
    <text evidence="2">The sequence shown here is derived from an EMBL/GenBank/DDBJ whole genome shotgun (WGS) entry which is preliminary data.</text>
</comment>
<evidence type="ECO:0000313" key="2">
    <source>
        <dbReference type="EMBL" id="MPN01643.1"/>
    </source>
</evidence>
<protein>
    <recommendedName>
        <fullName evidence="1">Bacterial Ig-like domain-containing protein</fullName>
    </recommendedName>
</protein>
<sequence>MPGQEVTFTLSVGADPTKSTRTMAKAAAVAPTGTVTLSDGSVTLGTATLDATGTATLSVQTLTLGTHHLLASYSGDAIHSAVTQSAAHVHRVNAAPVTTPVPLFGEWWEKALMSLMVLGWMALGLRGRKTRGV</sequence>